<feature type="compositionally biased region" description="Low complexity" evidence="2">
    <location>
        <begin position="247"/>
        <end position="263"/>
    </location>
</feature>
<comment type="similarity">
    <text evidence="1">Belongs to the DnaB/DnaD family.</text>
</comment>
<dbReference type="Pfam" id="PF07261">
    <property type="entry name" value="DnaB_2"/>
    <property type="match status" value="1"/>
</dbReference>
<feature type="compositionally biased region" description="Basic and acidic residues" evidence="2">
    <location>
        <begin position="231"/>
        <end position="246"/>
    </location>
</feature>
<dbReference type="SUPFAM" id="SSF158499">
    <property type="entry name" value="DnaD domain-like"/>
    <property type="match status" value="1"/>
</dbReference>
<dbReference type="Gene3D" id="1.10.10.630">
    <property type="entry name" value="DnaD domain-like"/>
    <property type="match status" value="1"/>
</dbReference>
<name>A0A6N9Q2U8_9BACL</name>
<dbReference type="Gene3D" id="1.10.10.10">
    <property type="entry name" value="Winged helix-like DNA-binding domain superfamily/Winged helix DNA-binding domain"/>
    <property type="match status" value="1"/>
</dbReference>
<dbReference type="Pfam" id="PF13730">
    <property type="entry name" value="HTH_36"/>
    <property type="match status" value="1"/>
</dbReference>
<evidence type="ECO:0000256" key="2">
    <source>
        <dbReference type="SAM" id="MobiDB-lite"/>
    </source>
</evidence>
<reference evidence="4 5" key="1">
    <citation type="submission" date="2019-01" db="EMBL/GenBank/DDBJ databases">
        <title>Chengkuizengella sp. nov., isolated from deep-sea sediment of East Pacific Ocean.</title>
        <authorList>
            <person name="Yang J."/>
            <person name="Lai Q."/>
            <person name="Shao Z."/>
        </authorList>
    </citation>
    <scope>NUCLEOTIDE SEQUENCE [LARGE SCALE GENOMIC DNA]</scope>
    <source>
        <strain evidence="4 5">YPA3-1-1</strain>
    </source>
</reference>
<sequence length="263" mass="29650">MNYIKEINAFYDQLELNDLSASAIALWHALMHINNKAGWAETFTVAASVLSVKSKLSERTISKARNELKQKGYIDFQSRKGNKAPIYKINSLTAIISDNHADKRSNSCTDNHADKRSTLLNLNENETENSSNSSKDERVGGMFKNLKSQFSIDYNSTPIEKVNSYLDDKMEPELINRAIKITKEKNKDLRYFWGILSNSYDKGILTLEAFIAAEKEYEIKKKNSNVVYVSDHNKQKDGDSNDRRNSGDSASGVSDSVISKLMG</sequence>
<feature type="domain" description="DnaB/C C-terminal" evidence="3">
    <location>
        <begin position="144"/>
        <end position="212"/>
    </location>
</feature>
<comment type="caution">
    <text evidence="4">The sequence shown here is derived from an EMBL/GenBank/DDBJ whole genome shotgun (WGS) entry which is preliminary data.</text>
</comment>
<dbReference type="EMBL" id="SIJB01000022">
    <property type="protein sequence ID" value="NBI29113.1"/>
    <property type="molecule type" value="Genomic_DNA"/>
</dbReference>
<dbReference type="InterPro" id="IPR006343">
    <property type="entry name" value="DnaB/C_C"/>
</dbReference>
<dbReference type="RefSeq" id="WP_160645916.1">
    <property type="nucleotide sequence ID" value="NZ_SIJB01000022.1"/>
</dbReference>
<dbReference type="InterPro" id="IPR036388">
    <property type="entry name" value="WH-like_DNA-bd_sf"/>
</dbReference>
<dbReference type="AlphaFoldDB" id="A0A6N9Q2U8"/>
<accession>A0A6N9Q2U8</accession>
<evidence type="ECO:0000259" key="3">
    <source>
        <dbReference type="Pfam" id="PF07261"/>
    </source>
</evidence>
<feature type="region of interest" description="Disordered" evidence="2">
    <location>
        <begin position="231"/>
        <end position="263"/>
    </location>
</feature>
<dbReference type="NCBIfam" id="TIGR01446">
    <property type="entry name" value="DnaD_dom"/>
    <property type="match status" value="1"/>
</dbReference>
<dbReference type="InterPro" id="IPR034829">
    <property type="entry name" value="DnaD-like_sf"/>
</dbReference>
<evidence type="ECO:0000256" key="1">
    <source>
        <dbReference type="ARBA" id="ARBA00093462"/>
    </source>
</evidence>
<organism evidence="4 5">
    <name type="scientific">Chengkuizengella marina</name>
    <dbReference type="NCBI Taxonomy" id="2507566"/>
    <lineage>
        <taxon>Bacteria</taxon>
        <taxon>Bacillati</taxon>
        <taxon>Bacillota</taxon>
        <taxon>Bacilli</taxon>
        <taxon>Bacillales</taxon>
        <taxon>Paenibacillaceae</taxon>
        <taxon>Chengkuizengella</taxon>
    </lineage>
</organism>
<proteinExistence type="inferred from homology"/>
<dbReference type="OrthoDB" id="1047417at2"/>
<dbReference type="Proteomes" id="UP000448943">
    <property type="component" value="Unassembled WGS sequence"/>
</dbReference>
<evidence type="ECO:0000313" key="4">
    <source>
        <dbReference type="EMBL" id="NBI29113.1"/>
    </source>
</evidence>
<evidence type="ECO:0000313" key="5">
    <source>
        <dbReference type="Proteomes" id="UP000448943"/>
    </source>
</evidence>
<protein>
    <submittedName>
        <fullName evidence="4">DnaD domain protein</fullName>
    </submittedName>
</protein>
<gene>
    <name evidence="4" type="ORF">ERL59_09090</name>
</gene>
<keyword evidence="5" id="KW-1185">Reference proteome</keyword>